<dbReference type="Pfam" id="PF00255">
    <property type="entry name" value="GSHPx"/>
    <property type="match status" value="1"/>
</dbReference>
<accession>A0A3S3NQF0</accession>
<dbReference type="GO" id="GO:0006979">
    <property type="term" value="P:response to oxidative stress"/>
    <property type="evidence" value="ECO:0007669"/>
    <property type="project" value="InterPro"/>
</dbReference>
<dbReference type="InterPro" id="IPR000889">
    <property type="entry name" value="Glutathione_peroxidase"/>
</dbReference>
<sequence>MDSESAKNCIYDFSAKDIDGNEVSLDKYRGNVVLIVNVASNCGFTKSNYKQLNELYDKYENAGLRILAFPCNQFLNQEPGCEMDIKEFAKKNNIRFDMFSKVDVNGKTAHPLYNYLKEQKGGLLGSFIKWNFTKFLVDKQGHPVQRYAPTVEPKNIEKDIEALL</sequence>
<proteinExistence type="inferred from homology"/>
<evidence type="ECO:0000256" key="3">
    <source>
        <dbReference type="ARBA" id="ARBA00022933"/>
    </source>
</evidence>
<protein>
    <recommendedName>
        <fullName evidence="6">Glutathione peroxidase</fullName>
    </recommendedName>
</protein>
<evidence type="ECO:0000259" key="7">
    <source>
        <dbReference type="PROSITE" id="PS51352"/>
    </source>
</evidence>
<evidence type="ECO:0000256" key="1">
    <source>
        <dbReference type="ARBA" id="ARBA00006926"/>
    </source>
</evidence>
<comment type="caution">
    <text evidence="8">The sequence shown here is derived from an EMBL/GenBank/DDBJ whole genome shotgun (WGS) entry which is preliminary data.</text>
</comment>
<keyword evidence="2 6" id="KW-0575">Peroxidase</keyword>
<dbReference type="InterPro" id="IPR036249">
    <property type="entry name" value="Thioredoxin-like_sf"/>
</dbReference>
<gene>
    <name evidence="8" type="ORF">B4U79_04236</name>
</gene>
<keyword evidence="4 6" id="KW-0560">Oxidoreductase</keyword>
<dbReference type="InterPro" id="IPR029759">
    <property type="entry name" value="GPX_AS"/>
</dbReference>
<dbReference type="FunFam" id="3.40.30.10:FF:000025">
    <property type="entry name" value="Glutathione peroxidase"/>
    <property type="match status" value="1"/>
</dbReference>
<dbReference type="InterPro" id="IPR029760">
    <property type="entry name" value="GPX_CS"/>
</dbReference>
<evidence type="ECO:0000256" key="6">
    <source>
        <dbReference type="RuleBase" id="RU000499"/>
    </source>
</evidence>
<keyword evidence="9" id="KW-1185">Reference proteome</keyword>
<keyword evidence="3" id="KW-0712">Selenocysteine</keyword>
<dbReference type="PANTHER" id="PTHR11592:SF134">
    <property type="entry name" value="PHOSPHOLIPID HYDROPEROXIDE GLUTATHIONE PEROXIDASE"/>
    <property type="match status" value="1"/>
</dbReference>
<evidence type="ECO:0000256" key="5">
    <source>
        <dbReference type="PIRSR" id="PIRSR000303-1"/>
    </source>
</evidence>
<dbReference type="Proteomes" id="UP000285301">
    <property type="component" value="Unassembled WGS sequence"/>
</dbReference>
<evidence type="ECO:0000256" key="2">
    <source>
        <dbReference type="ARBA" id="ARBA00022559"/>
    </source>
</evidence>
<dbReference type="STRING" id="1965070.A0A3S3NQF0"/>
<dbReference type="Gene3D" id="3.40.30.10">
    <property type="entry name" value="Glutaredoxin"/>
    <property type="match status" value="1"/>
</dbReference>
<dbReference type="PROSITE" id="PS00460">
    <property type="entry name" value="GLUTATHIONE_PEROXID_1"/>
    <property type="match status" value="1"/>
</dbReference>
<dbReference type="CDD" id="cd00340">
    <property type="entry name" value="GSH_Peroxidase"/>
    <property type="match status" value="1"/>
</dbReference>
<feature type="active site" evidence="5">
    <location>
        <position position="42"/>
    </location>
</feature>
<dbReference type="AlphaFoldDB" id="A0A3S3NQF0"/>
<name>A0A3S3NQF0_9ACAR</name>
<evidence type="ECO:0000313" key="9">
    <source>
        <dbReference type="Proteomes" id="UP000285301"/>
    </source>
</evidence>
<evidence type="ECO:0000313" key="8">
    <source>
        <dbReference type="EMBL" id="RWS07248.1"/>
    </source>
</evidence>
<dbReference type="EMBL" id="NCKU01003587">
    <property type="protein sequence ID" value="RWS07248.1"/>
    <property type="molecule type" value="Genomic_DNA"/>
</dbReference>
<dbReference type="PIRSF" id="PIRSF000303">
    <property type="entry name" value="Glutathion_perox"/>
    <property type="match status" value="1"/>
</dbReference>
<reference evidence="8 9" key="1">
    <citation type="journal article" date="2018" name="Gigascience">
        <title>Genomes of trombidid mites reveal novel predicted allergens and laterally-transferred genes associated with secondary metabolism.</title>
        <authorList>
            <person name="Dong X."/>
            <person name="Chaisiri K."/>
            <person name="Xia D."/>
            <person name="Armstrong S.D."/>
            <person name="Fang Y."/>
            <person name="Donnelly M.J."/>
            <person name="Kadowaki T."/>
            <person name="McGarry J.W."/>
            <person name="Darby A.C."/>
            <person name="Makepeace B.L."/>
        </authorList>
    </citation>
    <scope>NUCLEOTIDE SEQUENCE [LARGE SCALE GENOMIC DNA]</scope>
    <source>
        <strain evidence="8">UoL-WK</strain>
    </source>
</reference>
<organism evidence="8 9">
    <name type="scientific">Dinothrombium tinctorium</name>
    <dbReference type="NCBI Taxonomy" id="1965070"/>
    <lineage>
        <taxon>Eukaryota</taxon>
        <taxon>Metazoa</taxon>
        <taxon>Ecdysozoa</taxon>
        <taxon>Arthropoda</taxon>
        <taxon>Chelicerata</taxon>
        <taxon>Arachnida</taxon>
        <taxon>Acari</taxon>
        <taxon>Acariformes</taxon>
        <taxon>Trombidiformes</taxon>
        <taxon>Prostigmata</taxon>
        <taxon>Anystina</taxon>
        <taxon>Parasitengona</taxon>
        <taxon>Trombidioidea</taxon>
        <taxon>Trombidiidae</taxon>
        <taxon>Dinothrombium</taxon>
    </lineage>
</organism>
<dbReference type="OrthoDB" id="446890at2759"/>
<dbReference type="PROSITE" id="PS00763">
    <property type="entry name" value="GLUTATHIONE_PEROXID_2"/>
    <property type="match status" value="1"/>
</dbReference>
<feature type="non-terminal residue" evidence="8">
    <location>
        <position position="164"/>
    </location>
</feature>
<dbReference type="InterPro" id="IPR013766">
    <property type="entry name" value="Thioredoxin_domain"/>
</dbReference>
<dbReference type="SUPFAM" id="SSF52833">
    <property type="entry name" value="Thioredoxin-like"/>
    <property type="match status" value="1"/>
</dbReference>
<dbReference type="PRINTS" id="PR01011">
    <property type="entry name" value="GLUTPROXDASE"/>
</dbReference>
<dbReference type="PROSITE" id="PS51355">
    <property type="entry name" value="GLUTATHIONE_PEROXID_3"/>
    <property type="match status" value="1"/>
</dbReference>
<evidence type="ECO:0000256" key="4">
    <source>
        <dbReference type="ARBA" id="ARBA00023002"/>
    </source>
</evidence>
<feature type="domain" description="Thioredoxin" evidence="7">
    <location>
        <begin position="4"/>
        <end position="164"/>
    </location>
</feature>
<comment type="similarity">
    <text evidence="1 6">Belongs to the glutathione peroxidase family.</text>
</comment>
<dbReference type="PANTHER" id="PTHR11592">
    <property type="entry name" value="GLUTATHIONE PEROXIDASE"/>
    <property type="match status" value="1"/>
</dbReference>
<dbReference type="GO" id="GO:0004601">
    <property type="term" value="F:peroxidase activity"/>
    <property type="evidence" value="ECO:0007669"/>
    <property type="project" value="UniProtKB-KW"/>
</dbReference>
<dbReference type="PROSITE" id="PS51352">
    <property type="entry name" value="THIOREDOXIN_2"/>
    <property type="match status" value="1"/>
</dbReference>